<dbReference type="CDD" id="cd00090">
    <property type="entry name" value="HTH_ARSR"/>
    <property type="match status" value="1"/>
</dbReference>
<dbReference type="PROSITE" id="PS50987">
    <property type="entry name" value="HTH_ARSR_2"/>
    <property type="match status" value="1"/>
</dbReference>
<dbReference type="GO" id="GO:0003700">
    <property type="term" value="F:DNA-binding transcription factor activity"/>
    <property type="evidence" value="ECO:0007669"/>
    <property type="project" value="InterPro"/>
</dbReference>
<dbReference type="PANTHER" id="PTHR33154">
    <property type="entry name" value="TRANSCRIPTIONAL REGULATOR, ARSR FAMILY"/>
    <property type="match status" value="1"/>
</dbReference>
<dbReference type="GO" id="GO:0003677">
    <property type="term" value="F:DNA binding"/>
    <property type="evidence" value="ECO:0007669"/>
    <property type="project" value="UniProtKB-KW"/>
</dbReference>
<keyword evidence="3" id="KW-0804">Transcription</keyword>
<evidence type="ECO:0000259" key="4">
    <source>
        <dbReference type="PROSITE" id="PS50987"/>
    </source>
</evidence>
<dbReference type="InterPro" id="IPR051081">
    <property type="entry name" value="HTH_MetalResp_TranReg"/>
</dbReference>
<evidence type="ECO:0000313" key="5">
    <source>
        <dbReference type="EMBL" id="AIQ59299.1"/>
    </source>
</evidence>
<evidence type="ECO:0000313" key="6">
    <source>
        <dbReference type="Proteomes" id="UP000029518"/>
    </source>
</evidence>
<keyword evidence="6" id="KW-1185">Reference proteome</keyword>
<organism evidence="5 6">
    <name type="scientific">Paenibacillus borealis</name>
    <dbReference type="NCBI Taxonomy" id="160799"/>
    <lineage>
        <taxon>Bacteria</taxon>
        <taxon>Bacillati</taxon>
        <taxon>Bacillota</taxon>
        <taxon>Bacilli</taxon>
        <taxon>Bacillales</taxon>
        <taxon>Paenibacillaceae</taxon>
        <taxon>Paenibacillus</taxon>
    </lineage>
</organism>
<sequence length="109" mass="12862">MGLKHDPDKCKKLIEDNIDIEFFRAVFDPVRSELLIFLAGNGEMTIGEIAEYFPQNRSVISRHLDFMNRFKIVQRRKEGREVYYKANKKFIVDTFEETANNMKALMNLL</sequence>
<dbReference type="KEGG" id="pbd:PBOR_21885"/>
<accession>A0A089MS58</accession>
<dbReference type="OrthoDB" id="6957498at2"/>
<dbReference type="EMBL" id="CP009285">
    <property type="protein sequence ID" value="AIQ59299.1"/>
    <property type="molecule type" value="Genomic_DNA"/>
</dbReference>
<dbReference type="SMART" id="SM00418">
    <property type="entry name" value="HTH_ARSR"/>
    <property type="match status" value="1"/>
</dbReference>
<dbReference type="InterPro" id="IPR036388">
    <property type="entry name" value="WH-like_DNA-bd_sf"/>
</dbReference>
<proteinExistence type="predicted"/>
<dbReference type="PRINTS" id="PR00778">
    <property type="entry name" value="HTHARSR"/>
</dbReference>
<dbReference type="RefSeq" id="WP_042215036.1">
    <property type="nucleotide sequence ID" value="NZ_CP009285.1"/>
</dbReference>
<dbReference type="HOGENOM" id="CLU_097806_12_0_9"/>
<protein>
    <submittedName>
        <fullName evidence="5">ArsR family transcriptional regulator</fullName>
    </submittedName>
</protein>
<dbReference type="Proteomes" id="UP000029518">
    <property type="component" value="Chromosome"/>
</dbReference>
<keyword evidence="1" id="KW-0805">Transcription regulation</keyword>
<dbReference type="InterPro" id="IPR001845">
    <property type="entry name" value="HTH_ArsR_DNA-bd_dom"/>
</dbReference>
<dbReference type="SUPFAM" id="SSF46785">
    <property type="entry name" value="Winged helix' DNA-binding domain"/>
    <property type="match status" value="1"/>
</dbReference>
<feature type="domain" description="HTH arsR-type" evidence="4">
    <location>
        <begin position="11"/>
        <end position="106"/>
    </location>
</feature>
<evidence type="ECO:0000256" key="1">
    <source>
        <dbReference type="ARBA" id="ARBA00023015"/>
    </source>
</evidence>
<keyword evidence="2" id="KW-0238">DNA-binding</keyword>
<evidence type="ECO:0000256" key="2">
    <source>
        <dbReference type="ARBA" id="ARBA00023125"/>
    </source>
</evidence>
<dbReference type="NCBIfam" id="NF033788">
    <property type="entry name" value="HTH_metalloreg"/>
    <property type="match status" value="1"/>
</dbReference>
<name>A0A089MS58_PAEBO</name>
<evidence type="ECO:0000256" key="3">
    <source>
        <dbReference type="ARBA" id="ARBA00023163"/>
    </source>
</evidence>
<dbReference type="InterPro" id="IPR036390">
    <property type="entry name" value="WH_DNA-bd_sf"/>
</dbReference>
<dbReference type="Gene3D" id="1.10.10.10">
    <property type="entry name" value="Winged helix-like DNA-binding domain superfamily/Winged helix DNA-binding domain"/>
    <property type="match status" value="1"/>
</dbReference>
<dbReference type="Pfam" id="PF01022">
    <property type="entry name" value="HTH_5"/>
    <property type="match status" value="1"/>
</dbReference>
<dbReference type="AlphaFoldDB" id="A0A089MS58"/>
<gene>
    <name evidence="5" type="ORF">PBOR_21885</name>
</gene>
<reference evidence="5" key="1">
    <citation type="submission" date="2014-08" db="EMBL/GenBank/DDBJ databases">
        <title>Comparative genomics of the Paenibacillus odorifer group.</title>
        <authorList>
            <person name="den Bakker H.C."/>
            <person name="Tsai Y.-C.Y.-C."/>
            <person name="Martin N."/>
            <person name="Korlach J."/>
            <person name="Wiedmann M."/>
        </authorList>
    </citation>
    <scope>NUCLEOTIDE SEQUENCE [LARGE SCALE GENOMIC DNA]</scope>
    <source>
        <strain evidence="5">DSM 13188</strain>
    </source>
</reference>
<dbReference type="PANTHER" id="PTHR33154:SF33">
    <property type="entry name" value="TRANSCRIPTIONAL REPRESSOR SDPR"/>
    <property type="match status" value="1"/>
</dbReference>
<dbReference type="InterPro" id="IPR011991">
    <property type="entry name" value="ArsR-like_HTH"/>
</dbReference>